<keyword evidence="2" id="KW-1185">Reference proteome</keyword>
<dbReference type="EMBL" id="LJCR01002481">
    <property type="protein sequence ID" value="KPV48665.1"/>
    <property type="molecule type" value="Genomic_DNA"/>
</dbReference>
<organism evidence="1 2">
    <name type="scientific">Kouleothrix aurantiaca</name>
    <dbReference type="NCBI Taxonomy" id="186479"/>
    <lineage>
        <taxon>Bacteria</taxon>
        <taxon>Bacillati</taxon>
        <taxon>Chloroflexota</taxon>
        <taxon>Chloroflexia</taxon>
        <taxon>Chloroflexales</taxon>
        <taxon>Roseiflexineae</taxon>
        <taxon>Roseiflexaceae</taxon>
        <taxon>Kouleothrix</taxon>
    </lineage>
</organism>
<name>A0A0P9CSQ3_9CHLR</name>
<dbReference type="AlphaFoldDB" id="A0A0P9CSQ3"/>
<reference evidence="1 2" key="1">
    <citation type="submission" date="2015-09" db="EMBL/GenBank/DDBJ databases">
        <title>Draft genome sequence of Kouleothrix aurantiaca JCM 19913.</title>
        <authorList>
            <person name="Hemp J."/>
        </authorList>
    </citation>
    <scope>NUCLEOTIDE SEQUENCE [LARGE SCALE GENOMIC DNA]</scope>
    <source>
        <strain evidence="1 2">COM-B</strain>
    </source>
</reference>
<sequence>MAEMRLFGTEMSRPIQRPGAHGVQATVIQLPSAIADLMSREELAERYQGLPILLNQPVGVFALLFDAQGAIDEHSAEYPIVFLVIGGSGFVRVGGPNAPAEAVHAGYAVLWPAGSLHKAWTDGEPMQAIAIEFPAVGDEPAAEEEIE</sequence>
<evidence type="ECO:0000313" key="2">
    <source>
        <dbReference type="Proteomes" id="UP000050509"/>
    </source>
</evidence>
<evidence type="ECO:0000313" key="1">
    <source>
        <dbReference type="EMBL" id="KPV48665.1"/>
    </source>
</evidence>
<accession>A0A0P9CSQ3</accession>
<dbReference type="InterPro" id="IPR014710">
    <property type="entry name" value="RmlC-like_jellyroll"/>
</dbReference>
<protein>
    <recommendedName>
        <fullName evidence="3">Cupin 2 conserved barrel domain-containing protein</fullName>
    </recommendedName>
</protein>
<evidence type="ECO:0008006" key="3">
    <source>
        <dbReference type="Google" id="ProtNLM"/>
    </source>
</evidence>
<gene>
    <name evidence="1" type="ORF">SE17_36840</name>
</gene>
<proteinExistence type="predicted"/>
<dbReference type="SUPFAM" id="SSF51182">
    <property type="entry name" value="RmlC-like cupins"/>
    <property type="match status" value="1"/>
</dbReference>
<dbReference type="InterPro" id="IPR011051">
    <property type="entry name" value="RmlC_Cupin_sf"/>
</dbReference>
<dbReference type="Gene3D" id="2.60.120.10">
    <property type="entry name" value="Jelly Rolls"/>
    <property type="match status" value="1"/>
</dbReference>
<comment type="caution">
    <text evidence="1">The sequence shown here is derived from an EMBL/GenBank/DDBJ whole genome shotgun (WGS) entry which is preliminary data.</text>
</comment>
<dbReference type="Proteomes" id="UP000050509">
    <property type="component" value="Unassembled WGS sequence"/>
</dbReference>